<name>A0A841K411_9BACT</name>
<evidence type="ECO:0000256" key="3">
    <source>
        <dbReference type="ARBA" id="ARBA00022553"/>
    </source>
</evidence>
<keyword evidence="6" id="KW-0902">Two-component regulatory system</keyword>
<dbReference type="PROSITE" id="PS50109">
    <property type="entry name" value="HIS_KIN"/>
    <property type="match status" value="1"/>
</dbReference>
<comment type="catalytic activity">
    <reaction evidence="1">
        <text>ATP + protein L-histidine = ADP + protein N-phospho-L-histidine.</text>
        <dbReference type="EC" id="2.7.13.3"/>
    </reaction>
</comment>
<dbReference type="Gene3D" id="1.10.287.130">
    <property type="match status" value="1"/>
</dbReference>
<sequence length="416" mass="44914">MLPGSHVAPIKNVGPDSLRSPRLLADAFSEFISASSLLEASYRDLQREVAHLGFELAERNAALTRSLAENDRMRAALQQMIDSMPCGVLVLDTAEIIVMINPEGRRLLELGDAEVKSLRDLSAISKINFESLLARSDDHLDNELCLSSSTGKRWLAIGNQKLSCAPASQEVGSGRTPLQSIWILRDITANKLAEQEREAARSAMALAEISTILAHEIRNPLASMELFAGLIAEDPGQTSQWVSHLRAGIRMLSGTVSNVLSIHCGTNPQLTPLNLISCMQTGVEFVRPIAEQAGVSLSFISEDDRLTIEGNEEGLRQIILNLICNAIRHTPCGGKIIVSIRPLGTSRALVEVTDTGCGIPASLMQHLFDAGFSASGDTPGLGLAVCKRLMMQHGGEIRVSSRVNCGSTFQLEFPTL</sequence>
<dbReference type="InterPro" id="IPR004358">
    <property type="entry name" value="Sig_transdc_His_kin-like_C"/>
</dbReference>
<dbReference type="SMART" id="SM00388">
    <property type="entry name" value="HisKA"/>
    <property type="match status" value="1"/>
</dbReference>
<proteinExistence type="predicted"/>
<dbReference type="InterPro" id="IPR036890">
    <property type="entry name" value="HATPase_C_sf"/>
</dbReference>
<dbReference type="InterPro" id="IPR036097">
    <property type="entry name" value="HisK_dim/P_sf"/>
</dbReference>
<dbReference type="SUPFAM" id="SSF47384">
    <property type="entry name" value="Homodimeric domain of signal transducing histidine kinase"/>
    <property type="match status" value="1"/>
</dbReference>
<keyword evidence="5 8" id="KW-0418">Kinase</keyword>
<evidence type="ECO:0000259" key="7">
    <source>
        <dbReference type="PROSITE" id="PS50109"/>
    </source>
</evidence>
<dbReference type="SUPFAM" id="SSF55785">
    <property type="entry name" value="PYP-like sensor domain (PAS domain)"/>
    <property type="match status" value="1"/>
</dbReference>
<dbReference type="PANTHER" id="PTHR43711">
    <property type="entry name" value="TWO-COMPONENT HISTIDINE KINASE"/>
    <property type="match status" value="1"/>
</dbReference>
<dbReference type="PRINTS" id="PR00344">
    <property type="entry name" value="BCTRLSENSOR"/>
</dbReference>
<dbReference type="RefSeq" id="WP_050059470.1">
    <property type="nucleotide sequence ID" value="NZ_JACHEK010000005.1"/>
</dbReference>
<dbReference type="SMART" id="SM00387">
    <property type="entry name" value="HATPase_c"/>
    <property type="match status" value="1"/>
</dbReference>
<keyword evidence="9" id="KW-1185">Reference proteome</keyword>
<dbReference type="InterPro" id="IPR050736">
    <property type="entry name" value="Sensor_HK_Regulatory"/>
</dbReference>
<dbReference type="InterPro" id="IPR000014">
    <property type="entry name" value="PAS"/>
</dbReference>
<gene>
    <name evidence="8" type="ORF">HNQ77_002950</name>
</gene>
<dbReference type="Pfam" id="PF00512">
    <property type="entry name" value="HisKA"/>
    <property type="match status" value="1"/>
</dbReference>
<dbReference type="Gene3D" id="3.30.565.10">
    <property type="entry name" value="Histidine kinase-like ATPase, C-terminal domain"/>
    <property type="match status" value="1"/>
</dbReference>
<protein>
    <recommendedName>
        <fullName evidence="2">histidine kinase</fullName>
        <ecNumber evidence="2">2.7.13.3</ecNumber>
    </recommendedName>
</protein>
<dbReference type="GO" id="GO:0000155">
    <property type="term" value="F:phosphorelay sensor kinase activity"/>
    <property type="evidence" value="ECO:0007669"/>
    <property type="project" value="InterPro"/>
</dbReference>
<dbReference type="Gene3D" id="3.30.450.20">
    <property type="entry name" value="PAS domain"/>
    <property type="match status" value="1"/>
</dbReference>
<dbReference type="AlphaFoldDB" id="A0A841K411"/>
<dbReference type="OrthoDB" id="9784397at2"/>
<dbReference type="Pfam" id="PF13188">
    <property type="entry name" value="PAS_8"/>
    <property type="match status" value="1"/>
</dbReference>
<keyword evidence="4 8" id="KW-0808">Transferase</keyword>
<dbReference type="InterPro" id="IPR003661">
    <property type="entry name" value="HisK_dim/P_dom"/>
</dbReference>
<dbReference type="InterPro" id="IPR005467">
    <property type="entry name" value="His_kinase_dom"/>
</dbReference>
<dbReference type="Pfam" id="PF02518">
    <property type="entry name" value="HATPase_c"/>
    <property type="match status" value="1"/>
</dbReference>
<dbReference type="Proteomes" id="UP000538666">
    <property type="component" value="Unassembled WGS sequence"/>
</dbReference>
<dbReference type="CDD" id="cd00082">
    <property type="entry name" value="HisKA"/>
    <property type="match status" value="1"/>
</dbReference>
<dbReference type="SUPFAM" id="SSF55874">
    <property type="entry name" value="ATPase domain of HSP90 chaperone/DNA topoisomerase II/histidine kinase"/>
    <property type="match status" value="1"/>
</dbReference>
<evidence type="ECO:0000313" key="8">
    <source>
        <dbReference type="EMBL" id="MBB6144994.1"/>
    </source>
</evidence>
<dbReference type="CDD" id="cd00075">
    <property type="entry name" value="HATPase"/>
    <property type="match status" value="1"/>
</dbReference>
<dbReference type="EMBL" id="JACHEK010000005">
    <property type="protein sequence ID" value="MBB6144994.1"/>
    <property type="molecule type" value="Genomic_DNA"/>
</dbReference>
<evidence type="ECO:0000256" key="2">
    <source>
        <dbReference type="ARBA" id="ARBA00012438"/>
    </source>
</evidence>
<dbReference type="InterPro" id="IPR003594">
    <property type="entry name" value="HATPase_dom"/>
</dbReference>
<reference evidence="8 9" key="1">
    <citation type="submission" date="2020-08" db="EMBL/GenBank/DDBJ databases">
        <title>Genomic Encyclopedia of Type Strains, Phase IV (KMG-IV): sequencing the most valuable type-strain genomes for metagenomic binning, comparative biology and taxonomic classification.</title>
        <authorList>
            <person name="Goeker M."/>
        </authorList>
    </citation>
    <scope>NUCLEOTIDE SEQUENCE [LARGE SCALE GENOMIC DNA]</scope>
    <source>
        <strain evidence="8 9">DSM 103733</strain>
    </source>
</reference>
<comment type="caution">
    <text evidence="8">The sequence shown here is derived from an EMBL/GenBank/DDBJ whole genome shotgun (WGS) entry which is preliminary data.</text>
</comment>
<evidence type="ECO:0000313" key="9">
    <source>
        <dbReference type="Proteomes" id="UP000538666"/>
    </source>
</evidence>
<evidence type="ECO:0000256" key="1">
    <source>
        <dbReference type="ARBA" id="ARBA00000085"/>
    </source>
</evidence>
<accession>A0A841K411</accession>
<feature type="domain" description="Histidine kinase" evidence="7">
    <location>
        <begin position="212"/>
        <end position="416"/>
    </location>
</feature>
<dbReference type="InterPro" id="IPR035965">
    <property type="entry name" value="PAS-like_dom_sf"/>
</dbReference>
<dbReference type="EC" id="2.7.13.3" evidence="2"/>
<dbReference type="PANTHER" id="PTHR43711:SF1">
    <property type="entry name" value="HISTIDINE KINASE 1"/>
    <property type="match status" value="1"/>
</dbReference>
<organism evidence="8 9">
    <name type="scientific">Silvibacterium bohemicum</name>
    <dbReference type="NCBI Taxonomy" id="1577686"/>
    <lineage>
        <taxon>Bacteria</taxon>
        <taxon>Pseudomonadati</taxon>
        <taxon>Acidobacteriota</taxon>
        <taxon>Terriglobia</taxon>
        <taxon>Terriglobales</taxon>
        <taxon>Acidobacteriaceae</taxon>
        <taxon>Silvibacterium</taxon>
    </lineage>
</organism>
<keyword evidence="3" id="KW-0597">Phosphoprotein</keyword>
<evidence type="ECO:0000256" key="5">
    <source>
        <dbReference type="ARBA" id="ARBA00022777"/>
    </source>
</evidence>
<evidence type="ECO:0000256" key="4">
    <source>
        <dbReference type="ARBA" id="ARBA00022679"/>
    </source>
</evidence>
<evidence type="ECO:0000256" key="6">
    <source>
        <dbReference type="ARBA" id="ARBA00023012"/>
    </source>
</evidence>